<evidence type="ECO:0000256" key="1">
    <source>
        <dbReference type="SAM" id="Phobius"/>
    </source>
</evidence>
<proteinExistence type="predicted"/>
<organism evidence="2 3">
    <name type="scientific">Rhynchosporium agropyri</name>
    <dbReference type="NCBI Taxonomy" id="914238"/>
    <lineage>
        <taxon>Eukaryota</taxon>
        <taxon>Fungi</taxon>
        <taxon>Dikarya</taxon>
        <taxon>Ascomycota</taxon>
        <taxon>Pezizomycotina</taxon>
        <taxon>Leotiomycetes</taxon>
        <taxon>Helotiales</taxon>
        <taxon>Ploettnerulaceae</taxon>
        <taxon>Rhynchosporium</taxon>
    </lineage>
</organism>
<keyword evidence="3" id="KW-1185">Reference proteome</keyword>
<gene>
    <name evidence="2" type="ORF">RAG0_12746</name>
</gene>
<feature type="transmembrane region" description="Helical" evidence="1">
    <location>
        <begin position="89"/>
        <end position="111"/>
    </location>
</feature>
<keyword evidence="1" id="KW-0812">Transmembrane</keyword>
<evidence type="ECO:0000313" key="3">
    <source>
        <dbReference type="Proteomes" id="UP000178912"/>
    </source>
</evidence>
<evidence type="ECO:0000313" key="2">
    <source>
        <dbReference type="EMBL" id="CZT07213.1"/>
    </source>
</evidence>
<keyword evidence="1" id="KW-0472">Membrane</keyword>
<dbReference type="EMBL" id="FJUX01000093">
    <property type="protein sequence ID" value="CZT07213.1"/>
    <property type="molecule type" value="Genomic_DNA"/>
</dbReference>
<sequence>MEKTTMWDSTAIEKSAVKEKPKDVQYQGEQPEATIHLEKYKVAGFFIAYFFLGMILFFIVCYGAVGLFYAAAHGRCDSFSYRPHIALNVIGFTFGNSFGWFLHTIWFGAGWEHFKKNASFMFPVDSWFGKANLDHPHDTWKKKTLLYMPIVLHIAAQRFASQRIINYTELAFCPCGTESRS</sequence>
<name>A0A1E1L9G4_9HELO</name>
<dbReference type="AlphaFoldDB" id="A0A1E1L9G4"/>
<keyword evidence="1" id="KW-1133">Transmembrane helix</keyword>
<protein>
    <submittedName>
        <fullName evidence="2">Uncharacterized protein</fullName>
    </submittedName>
</protein>
<feature type="transmembrane region" description="Helical" evidence="1">
    <location>
        <begin position="46"/>
        <end position="69"/>
    </location>
</feature>
<accession>A0A1E1L9G4</accession>
<dbReference type="Proteomes" id="UP000178912">
    <property type="component" value="Unassembled WGS sequence"/>
</dbReference>
<reference evidence="3" key="1">
    <citation type="submission" date="2016-03" db="EMBL/GenBank/DDBJ databases">
        <authorList>
            <person name="Guldener U."/>
        </authorList>
    </citation>
    <scope>NUCLEOTIDE SEQUENCE [LARGE SCALE GENOMIC DNA]</scope>
    <source>
        <strain evidence="3">04CH-RAC-A.6.1</strain>
    </source>
</reference>